<protein>
    <submittedName>
        <fullName evidence="1">Uncharacterized protein</fullName>
    </submittedName>
</protein>
<evidence type="ECO:0000313" key="2">
    <source>
        <dbReference type="Proteomes" id="UP000664109"/>
    </source>
</evidence>
<dbReference type="Proteomes" id="UP000664109">
    <property type="component" value="Unassembled WGS sequence"/>
</dbReference>
<proteinExistence type="predicted"/>
<accession>A0ABS2V2E6</accession>
<dbReference type="RefSeq" id="WP_205378051.1">
    <property type="nucleotide sequence ID" value="NZ_JAFEJA010000002.1"/>
</dbReference>
<keyword evidence="2" id="KW-1185">Reference proteome</keyword>
<dbReference type="EMBL" id="JAFEJA010000002">
    <property type="protein sequence ID" value="MBM9623996.1"/>
    <property type="molecule type" value="Genomic_DNA"/>
</dbReference>
<name>A0ABS2V2E6_9ACTN</name>
<evidence type="ECO:0000313" key="1">
    <source>
        <dbReference type="EMBL" id="MBM9623996.1"/>
    </source>
</evidence>
<organism evidence="1 2">
    <name type="scientific">Streptomyces zhihengii</name>
    <dbReference type="NCBI Taxonomy" id="1818004"/>
    <lineage>
        <taxon>Bacteria</taxon>
        <taxon>Bacillati</taxon>
        <taxon>Actinomycetota</taxon>
        <taxon>Actinomycetes</taxon>
        <taxon>Kitasatosporales</taxon>
        <taxon>Streptomycetaceae</taxon>
        <taxon>Streptomyces</taxon>
    </lineage>
</organism>
<gene>
    <name evidence="1" type="ORF">JE024_36035</name>
</gene>
<reference evidence="1 2" key="1">
    <citation type="journal article" date="2016" name="Arch. Microbiol.">
        <title>Streptomyces zhihengii sp. nov., isolated from rhizospheric soil of Psammosilene tunicoides.</title>
        <authorList>
            <person name="Huang M.J."/>
            <person name="Fei J.J."/>
            <person name="Salam N."/>
            <person name="Kim C.J."/>
            <person name="Hozzein W.N."/>
            <person name="Xiao M."/>
            <person name="Huang H.Q."/>
            <person name="Li W.J."/>
        </authorList>
    </citation>
    <scope>NUCLEOTIDE SEQUENCE [LARGE SCALE GENOMIC DNA]</scope>
    <source>
        <strain evidence="1 2">YIM T102</strain>
    </source>
</reference>
<sequence>MDIYELLDTADPRKPLLTVGEAHAVLALLRQVVDGEGQDAVAADELAVRLAQRVPAPPE</sequence>
<comment type="caution">
    <text evidence="1">The sequence shown here is derived from an EMBL/GenBank/DDBJ whole genome shotgun (WGS) entry which is preliminary data.</text>
</comment>